<dbReference type="EMBL" id="QMFB01000010">
    <property type="protein sequence ID" value="RAV19831.1"/>
    <property type="molecule type" value="Genomic_DNA"/>
</dbReference>
<dbReference type="Proteomes" id="UP000250369">
    <property type="component" value="Unassembled WGS sequence"/>
</dbReference>
<organism evidence="1 2">
    <name type="scientific">Paenibacillus contaminans</name>
    <dbReference type="NCBI Taxonomy" id="450362"/>
    <lineage>
        <taxon>Bacteria</taxon>
        <taxon>Bacillati</taxon>
        <taxon>Bacillota</taxon>
        <taxon>Bacilli</taxon>
        <taxon>Bacillales</taxon>
        <taxon>Paenibacillaceae</taxon>
        <taxon>Paenibacillus</taxon>
    </lineage>
</organism>
<protein>
    <submittedName>
        <fullName evidence="1">Uncharacterized protein</fullName>
    </submittedName>
</protein>
<evidence type="ECO:0000313" key="1">
    <source>
        <dbReference type="EMBL" id="RAV19831.1"/>
    </source>
</evidence>
<sequence length="61" mass="7212">MSPTPVAFFIIVANGGGSQNDLQDVKRLRLQTDIKIRPKEESPINGWKWNRQFKIYFWQTF</sequence>
<name>A0A329MIP0_9BACL</name>
<gene>
    <name evidence="1" type="ORF">DQG23_18010</name>
</gene>
<proteinExistence type="predicted"/>
<accession>A0A329MIP0</accession>
<dbReference type="AlphaFoldDB" id="A0A329MIP0"/>
<reference evidence="1 2" key="1">
    <citation type="journal article" date="2009" name="Int. J. Syst. Evol. Microbiol.">
        <title>Paenibacillus contaminans sp. nov., isolated from a contaminated laboratory plate.</title>
        <authorList>
            <person name="Chou J.H."/>
            <person name="Lee J.H."/>
            <person name="Lin M.C."/>
            <person name="Chang P.S."/>
            <person name="Arun A.B."/>
            <person name="Young C.C."/>
            <person name="Chen W.M."/>
        </authorList>
    </citation>
    <scope>NUCLEOTIDE SEQUENCE [LARGE SCALE GENOMIC DNA]</scope>
    <source>
        <strain evidence="1 2">CKOBP-6</strain>
    </source>
</reference>
<keyword evidence="2" id="KW-1185">Reference proteome</keyword>
<evidence type="ECO:0000313" key="2">
    <source>
        <dbReference type="Proteomes" id="UP000250369"/>
    </source>
</evidence>
<comment type="caution">
    <text evidence="1">The sequence shown here is derived from an EMBL/GenBank/DDBJ whole genome shotgun (WGS) entry which is preliminary data.</text>
</comment>